<dbReference type="OrthoDB" id="9802326at2"/>
<dbReference type="SUPFAM" id="SSF55681">
    <property type="entry name" value="Class II aaRS and biotin synthetases"/>
    <property type="match status" value="1"/>
</dbReference>
<evidence type="ECO:0000256" key="3">
    <source>
        <dbReference type="ARBA" id="ARBA00022741"/>
    </source>
</evidence>
<dbReference type="PANTHER" id="PTHR22594:SF34">
    <property type="entry name" value="ASPARAGINE--TRNA LIGASE, MITOCHONDRIAL-RELATED"/>
    <property type="match status" value="1"/>
</dbReference>
<dbReference type="CDD" id="cd00776">
    <property type="entry name" value="AsxRS_core"/>
    <property type="match status" value="1"/>
</dbReference>
<keyword evidence="5 7" id="KW-0648">Protein biosynthesis</keyword>
<comment type="subcellular location">
    <subcellularLocation>
        <location evidence="7">Cytoplasm</location>
    </subcellularLocation>
</comment>
<evidence type="ECO:0000313" key="10">
    <source>
        <dbReference type="Proteomes" id="UP000468668"/>
    </source>
</evidence>
<accession>A0A6N6NPL2</accession>
<dbReference type="InterPro" id="IPR045864">
    <property type="entry name" value="aa-tRNA-synth_II/BPL/LPL"/>
</dbReference>
<dbReference type="Gene3D" id="3.30.930.10">
    <property type="entry name" value="Bira Bifunctional Protein, Domain 2"/>
    <property type="match status" value="1"/>
</dbReference>
<dbReference type="GO" id="GO:0003676">
    <property type="term" value="F:nucleic acid binding"/>
    <property type="evidence" value="ECO:0007669"/>
    <property type="project" value="InterPro"/>
</dbReference>
<evidence type="ECO:0000256" key="4">
    <source>
        <dbReference type="ARBA" id="ARBA00022840"/>
    </source>
</evidence>
<name>A0A6N6NPL2_9ACTN</name>
<dbReference type="Proteomes" id="UP000468668">
    <property type="component" value="Unassembled WGS sequence"/>
</dbReference>
<dbReference type="GO" id="GO:0005737">
    <property type="term" value="C:cytoplasm"/>
    <property type="evidence" value="ECO:0007669"/>
    <property type="project" value="UniProtKB-SubCell"/>
</dbReference>
<dbReference type="Pfam" id="PF00152">
    <property type="entry name" value="tRNA-synt_2"/>
    <property type="match status" value="1"/>
</dbReference>
<comment type="catalytic activity">
    <reaction evidence="7">
        <text>tRNA(Asn) + L-asparagine + ATP = L-asparaginyl-tRNA(Asn) + AMP + diphosphate + H(+)</text>
        <dbReference type="Rhea" id="RHEA:11180"/>
        <dbReference type="Rhea" id="RHEA-COMP:9659"/>
        <dbReference type="Rhea" id="RHEA-COMP:9674"/>
        <dbReference type="ChEBI" id="CHEBI:15378"/>
        <dbReference type="ChEBI" id="CHEBI:30616"/>
        <dbReference type="ChEBI" id="CHEBI:33019"/>
        <dbReference type="ChEBI" id="CHEBI:58048"/>
        <dbReference type="ChEBI" id="CHEBI:78442"/>
        <dbReference type="ChEBI" id="CHEBI:78515"/>
        <dbReference type="ChEBI" id="CHEBI:456215"/>
        <dbReference type="EC" id="6.1.1.22"/>
    </reaction>
</comment>
<keyword evidence="3 7" id="KW-0547">Nucleotide-binding</keyword>
<evidence type="ECO:0000256" key="5">
    <source>
        <dbReference type="ARBA" id="ARBA00022917"/>
    </source>
</evidence>
<dbReference type="GO" id="GO:0004816">
    <property type="term" value="F:asparagine-tRNA ligase activity"/>
    <property type="evidence" value="ECO:0007669"/>
    <property type="project" value="UniProtKB-UniRule"/>
</dbReference>
<dbReference type="FunFam" id="3.30.930.10:FF:000016">
    <property type="entry name" value="Asparagine--tRNA ligase"/>
    <property type="match status" value="1"/>
</dbReference>
<dbReference type="InterPro" id="IPR012340">
    <property type="entry name" value="NA-bd_OB-fold"/>
</dbReference>
<dbReference type="InterPro" id="IPR004365">
    <property type="entry name" value="NA-bd_OB_tRNA"/>
</dbReference>
<proteinExistence type="inferred from homology"/>
<comment type="similarity">
    <text evidence="1 7">Belongs to the class-II aminoacyl-tRNA synthetase family.</text>
</comment>
<dbReference type="EMBL" id="WAJR01000007">
    <property type="protein sequence ID" value="KAB1641084.1"/>
    <property type="molecule type" value="Genomic_DNA"/>
</dbReference>
<dbReference type="PROSITE" id="PS50862">
    <property type="entry name" value="AA_TRNA_LIGASE_II"/>
    <property type="match status" value="1"/>
</dbReference>
<evidence type="ECO:0000313" key="9">
    <source>
        <dbReference type="EMBL" id="KAB1641084.1"/>
    </source>
</evidence>
<dbReference type="GO" id="GO:0005524">
    <property type="term" value="F:ATP binding"/>
    <property type="evidence" value="ECO:0007669"/>
    <property type="project" value="UniProtKB-UniRule"/>
</dbReference>
<dbReference type="Pfam" id="PF01336">
    <property type="entry name" value="tRNA_anti-codon"/>
    <property type="match status" value="1"/>
</dbReference>
<keyword evidence="6 7" id="KW-0030">Aminoacyl-tRNA synthetase</keyword>
<dbReference type="AlphaFoldDB" id="A0A6N6NPL2"/>
<evidence type="ECO:0000256" key="6">
    <source>
        <dbReference type="ARBA" id="ARBA00023146"/>
    </source>
</evidence>
<organism evidence="9 10">
    <name type="scientific">Ellagibacter isourolithinifaciens</name>
    <dbReference type="NCBI Taxonomy" id="2137581"/>
    <lineage>
        <taxon>Bacteria</taxon>
        <taxon>Bacillati</taxon>
        <taxon>Actinomycetota</taxon>
        <taxon>Coriobacteriia</taxon>
        <taxon>Eggerthellales</taxon>
        <taxon>Eggerthellaceae</taxon>
        <taxon>Ellagibacter</taxon>
    </lineage>
</organism>
<dbReference type="Gene3D" id="2.40.50.140">
    <property type="entry name" value="Nucleic acid-binding proteins"/>
    <property type="match status" value="1"/>
</dbReference>
<dbReference type="InterPro" id="IPR004522">
    <property type="entry name" value="Asn-tRNA-ligase"/>
</dbReference>
<dbReference type="CDD" id="cd04318">
    <property type="entry name" value="EcAsnRS_like_N"/>
    <property type="match status" value="1"/>
</dbReference>
<evidence type="ECO:0000256" key="7">
    <source>
        <dbReference type="HAMAP-Rule" id="MF_00534"/>
    </source>
</evidence>
<dbReference type="NCBIfam" id="TIGR00457">
    <property type="entry name" value="asnS"/>
    <property type="match status" value="1"/>
</dbReference>
<comment type="subunit">
    <text evidence="7">Homodimer.</text>
</comment>
<dbReference type="GO" id="GO:0006421">
    <property type="term" value="P:asparaginyl-tRNA aminoacylation"/>
    <property type="evidence" value="ECO:0007669"/>
    <property type="project" value="UniProtKB-UniRule"/>
</dbReference>
<gene>
    <name evidence="7 9" type="primary">asnS</name>
    <name evidence="9" type="ORF">F8C90_04415</name>
</gene>
<sequence>MQRTKIAQLFADVDAFGGKEITVAGWVRSVRDMKNFGFVTLNDGSCFRDLQVVMSRETLENYDEIAAQNVSAALICKGTLKLTPEAQQPFELTAESISVEGISAPDYPLQKKRATVEFLRTQQHLRPRTNLFRAVFRIRSVAAASIHSFFQDRGFVYVNTPIITASDCEGAGEMFRVTALDMEDVPRVSEKAAAESGGELHAGEVDWSRDFFGKPASLTVSGQLNAENFAMAFGDVYTFGPTFRAENSNTKRHAAEFWMVEPEIAFADLEDDMNLAEDMLKHVINEVMDRCPDELAMLNKFVDKGLIERLTHVATSDFARVTYTEAVSILEDAVAKGHTFEYPVSWGIDLQTEHERFLTEEHFKRPTFVTDYPVEIKAFYMRLNDDGKTVAAADCLVPGIGEIIGGSQREERLDVLERRIAELGMDPAQYKYYCDLRRYGSCRHAGFGLGFERLVMYLTGVQNIRDVIPHPRTVGNAEF</sequence>
<dbReference type="SUPFAM" id="SSF50249">
    <property type="entry name" value="Nucleic acid-binding proteins"/>
    <property type="match status" value="1"/>
</dbReference>
<keyword evidence="10" id="KW-1185">Reference proteome</keyword>
<feature type="domain" description="Aminoacyl-transfer RNA synthetases class-II family profile" evidence="8">
    <location>
        <begin position="105"/>
        <end position="469"/>
    </location>
</feature>
<keyword evidence="4 7" id="KW-0067">ATP-binding</keyword>
<evidence type="ECO:0000256" key="1">
    <source>
        <dbReference type="ARBA" id="ARBA00008226"/>
    </source>
</evidence>
<comment type="caution">
    <text evidence="9">The sequence shown here is derived from an EMBL/GenBank/DDBJ whole genome shotgun (WGS) entry which is preliminary data.</text>
</comment>
<dbReference type="InterPro" id="IPR006195">
    <property type="entry name" value="aa-tRNA-synth_II"/>
</dbReference>
<dbReference type="NCBIfam" id="NF003037">
    <property type="entry name" value="PRK03932.1"/>
    <property type="match status" value="1"/>
</dbReference>
<keyword evidence="2 7" id="KW-0436">Ligase</keyword>
<dbReference type="InterPro" id="IPR002312">
    <property type="entry name" value="Asp/Asn-tRNA-synth_IIb"/>
</dbReference>
<dbReference type="InterPro" id="IPR004364">
    <property type="entry name" value="Aa-tRNA-synt_II"/>
</dbReference>
<dbReference type="HAMAP" id="MF_00534">
    <property type="entry name" value="Asn_tRNA_synth"/>
    <property type="match status" value="1"/>
</dbReference>
<dbReference type="PRINTS" id="PR01042">
    <property type="entry name" value="TRNASYNTHASP"/>
</dbReference>
<dbReference type="PANTHER" id="PTHR22594">
    <property type="entry name" value="ASPARTYL/LYSYL-TRNA SYNTHETASE"/>
    <property type="match status" value="1"/>
</dbReference>
<protein>
    <recommendedName>
        <fullName evidence="7">Asparagine--tRNA ligase</fullName>
        <ecNumber evidence="7">6.1.1.22</ecNumber>
    </recommendedName>
    <alternativeName>
        <fullName evidence="7">Asparaginyl-tRNA synthetase</fullName>
        <shortName evidence="7">AsnRS</shortName>
    </alternativeName>
</protein>
<dbReference type="GeneID" id="98657649"/>
<keyword evidence="7" id="KW-0963">Cytoplasm</keyword>
<reference evidence="9 10" key="1">
    <citation type="submission" date="2019-09" db="EMBL/GenBank/DDBJ databases">
        <title>Whole genome shotgun sequencing (WGS) of Ellagibacter isourolithinifaciens DSM 104140(T) and Adlercreutzia muris DSM 29508(T).</title>
        <authorList>
            <person name="Stoll D.A."/>
            <person name="Danylec N."/>
            <person name="Huch M."/>
        </authorList>
    </citation>
    <scope>NUCLEOTIDE SEQUENCE [LARGE SCALE GENOMIC DNA]</scope>
    <source>
        <strain evidence="9 10">DSM 104140</strain>
    </source>
</reference>
<evidence type="ECO:0000259" key="8">
    <source>
        <dbReference type="PROSITE" id="PS50862"/>
    </source>
</evidence>
<dbReference type="RefSeq" id="WP_158049246.1">
    <property type="nucleotide sequence ID" value="NZ_DBEZKV010000167.1"/>
</dbReference>
<evidence type="ECO:0000256" key="2">
    <source>
        <dbReference type="ARBA" id="ARBA00022598"/>
    </source>
</evidence>
<dbReference type="EC" id="6.1.1.22" evidence="7"/>